<organism evidence="1 2">
    <name type="scientific">Sinanaerobacter chloroacetimidivorans</name>
    <dbReference type="NCBI Taxonomy" id="2818044"/>
    <lineage>
        <taxon>Bacteria</taxon>
        <taxon>Bacillati</taxon>
        <taxon>Bacillota</taxon>
        <taxon>Clostridia</taxon>
        <taxon>Peptostreptococcales</taxon>
        <taxon>Anaerovoracaceae</taxon>
        <taxon>Sinanaerobacter</taxon>
    </lineage>
</organism>
<dbReference type="RefSeq" id="WP_227017099.1">
    <property type="nucleotide sequence ID" value="NZ_JAGSND010000002.1"/>
</dbReference>
<gene>
    <name evidence="1" type="ORF">KCX82_03700</name>
</gene>
<sequence length="353" mass="39865">MPSPVLYGKSAFDSTTESIFTFNWNGAQSVKNRLVVKNNITNETVYDQVQTTFQLKHTLPANALINGVTYNAVIYSIDINNIQSSISNTIVFKCLSTPSWEFSNLVENQIIHNSSYELQLTYSQTEEELLNFYQLFLYDSTHSLIFQSGLIYDTTSLSYTLSGLNDNAQYYIRATSKTLNGMDLDTGYIKVSVEYISPSIFSLVIPENMKFDGCIKISSNIIDIEGVSNPATLNYINDTMVDLSVAGSYVQFDNQFEITDDFVIQINGMGFKDYSTILELSNGTYKIELSYAKGIFTGQSGEKVYCVLKVYNSLTNYYLTSNLIDVPLDTDRIHIWLRRVSSLYDLIIVNKSV</sequence>
<accession>A0A8J7VXP2</accession>
<dbReference type="EMBL" id="JAGSND010000002">
    <property type="protein sequence ID" value="MBR0596967.1"/>
    <property type="molecule type" value="Genomic_DNA"/>
</dbReference>
<keyword evidence="2" id="KW-1185">Reference proteome</keyword>
<dbReference type="AlphaFoldDB" id="A0A8J7VXP2"/>
<dbReference type="Proteomes" id="UP000675664">
    <property type="component" value="Unassembled WGS sequence"/>
</dbReference>
<reference evidence="1" key="1">
    <citation type="submission" date="2021-04" db="EMBL/GenBank/DDBJ databases">
        <title>Sinoanaerobacter chloroacetimidivorans sp. nov., an obligate anaerobic bacterium isolated from anaerobic sludge.</title>
        <authorList>
            <person name="Bao Y."/>
        </authorList>
    </citation>
    <scope>NUCLEOTIDE SEQUENCE</scope>
    <source>
        <strain evidence="1">BAD-6</strain>
    </source>
</reference>
<protein>
    <submittedName>
        <fullName evidence="1">Uncharacterized protein</fullName>
    </submittedName>
</protein>
<proteinExistence type="predicted"/>
<evidence type="ECO:0000313" key="1">
    <source>
        <dbReference type="EMBL" id="MBR0596967.1"/>
    </source>
</evidence>
<evidence type="ECO:0000313" key="2">
    <source>
        <dbReference type="Proteomes" id="UP000675664"/>
    </source>
</evidence>
<name>A0A8J7VXP2_9FIRM</name>
<comment type="caution">
    <text evidence="1">The sequence shown here is derived from an EMBL/GenBank/DDBJ whole genome shotgun (WGS) entry which is preliminary data.</text>
</comment>
<reference evidence="1" key="2">
    <citation type="submission" date="2021-04" db="EMBL/GenBank/DDBJ databases">
        <authorList>
            <person name="Liu J."/>
        </authorList>
    </citation>
    <scope>NUCLEOTIDE SEQUENCE</scope>
    <source>
        <strain evidence="1">BAD-6</strain>
    </source>
</reference>